<gene>
    <name evidence="1" type="ORF">S01H1_10947</name>
</gene>
<dbReference type="EMBL" id="BARS01005577">
    <property type="protein sequence ID" value="GAF75555.1"/>
    <property type="molecule type" value="Genomic_DNA"/>
</dbReference>
<feature type="non-terminal residue" evidence="1">
    <location>
        <position position="1"/>
    </location>
</feature>
<proteinExistence type="predicted"/>
<name>X0THJ3_9ZZZZ</name>
<dbReference type="AlphaFoldDB" id="X0THJ3"/>
<evidence type="ECO:0000313" key="1">
    <source>
        <dbReference type="EMBL" id="GAF75555.1"/>
    </source>
</evidence>
<sequence>FFGSITGFTGDTGAEAATPCADNPHNYMKGCDLTAQFGRVGRDTKTVEINDVMLRKNRGDFTDLMLQGQLLGESGFSPANMTDADVLNIVTKAEMVGAVISLERKLCDHMWNGSPANNNVGGGYKEFPGLSNQIATGQVDAHTNTACGALDSDVKDFTYNFVCGQTNPIIGTSKDIVEYLSMLEANLYFNAERMGHLPWTAALVMRPELWYVLSDCWPCFYNASGCSSVDTTLIDTVPNLDAAAMKLIRDDMRNGMWIMINGRRYPVVTDICINEKTNIDGDGHVGVGQYASSIFFVPLTIGGGMPVTYMEHVDYRAASSDTALLRGTEEFWTDDGKYFWAIEHTKWCYKLSVKSEQRVVLRTPQLAGRIDNVLYEPLQHFRESDPDSPYWADGGISMRSDETTYAVWK</sequence>
<comment type="caution">
    <text evidence="1">The sequence shown here is derived from an EMBL/GenBank/DDBJ whole genome shotgun (WGS) entry which is preliminary data.</text>
</comment>
<organism evidence="1">
    <name type="scientific">marine sediment metagenome</name>
    <dbReference type="NCBI Taxonomy" id="412755"/>
    <lineage>
        <taxon>unclassified sequences</taxon>
        <taxon>metagenomes</taxon>
        <taxon>ecological metagenomes</taxon>
    </lineage>
</organism>
<accession>X0THJ3</accession>
<reference evidence="1" key="1">
    <citation type="journal article" date="2014" name="Front. Microbiol.">
        <title>High frequency of phylogenetically diverse reductive dehalogenase-homologous genes in deep subseafloor sedimentary metagenomes.</title>
        <authorList>
            <person name="Kawai M."/>
            <person name="Futagami T."/>
            <person name="Toyoda A."/>
            <person name="Takaki Y."/>
            <person name="Nishi S."/>
            <person name="Hori S."/>
            <person name="Arai W."/>
            <person name="Tsubouchi T."/>
            <person name="Morono Y."/>
            <person name="Uchiyama I."/>
            <person name="Ito T."/>
            <person name="Fujiyama A."/>
            <person name="Inagaki F."/>
            <person name="Takami H."/>
        </authorList>
    </citation>
    <scope>NUCLEOTIDE SEQUENCE</scope>
    <source>
        <strain evidence="1">Expedition CK06-06</strain>
    </source>
</reference>
<protein>
    <submittedName>
        <fullName evidence="1">Uncharacterized protein</fullName>
    </submittedName>
</protein>